<name>A0A4R5XIH6_9AGAM</name>
<organism evidence="3 4">
    <name type="scientific">Rickenella mellea</name>
    <dbReference type="NCBI Taxonomy" id="50990"/>
    <lineage>
        <taxon>Eukaryota</taxon>
        <taxon>Fungi</taxon>
        <taxon>Dikarya</taxon>
        <taxon>Basidiomycota</taxon>
        <taxon>Agaricomycotina</taxon>
        <taxon>Agaricomycetes</taxon>
        <taxon>Hymenochaetales</taxon>
        <taxon>Rickenellaceae</taxon>
        <taxon>Rickenella</taxon>
    </lineage>
</organism>
<feature type="chain" id="PRO_5020564854" evidence="2">
    <location>
        <begin position="28"/>
        <end position="114"/>
    </location>
</feature>
<sequence length="114" mass="12955">MSGVASAAVHAVIGLFCHWPILPSVSCVDDLYVHLLTVTSRQIKCSKERAGSELASREVGSDERSPCGFPTQIPGWDEDDRKDDMQHLVQHRNEQRPRHMEAFLRQPRWERSCA</sequence>
<feature type="region of interest" description="Disordered" evidence="1">
    <location>
        <begin position="52"/>
        <end position="80"/>
    </location>
</feature>
<keyword evidence="4" id="KW-1185">Reference proteome</keyword>
<dbReference type="AlphaFoldDB" id="A0A4R5XIH6"/>
<reference evidence="3 4" key="1">
    <citation type="submission" date="2018-06" db="EMBL/GenBank/DDBJ databases">
        <title>A transcriptomic atlas of mushroom development highlights an independent origin of complex multicellularity.</title>
        <authorList>
            <consortium name="DOE Joint Genome Institute"/>
            <person name="Krizsan K."/>
            <person name="Almasi E."/>
            <person name="Merenyi Z."/>
            <person name="Sahu N."/>
            <person name="Viragh M."/>
            <person name="Koszo T."/>
            <person name="Mondo S."/>
            <person name="Kiss B."/>
            <person name="Balint B."/>
            <person name="Kues U."/>
            <person name="Barry K."/>
            <person name="Hegedus J.C."/>
            <person name="Henrissat B."/>
            <person name="Johnson J."/>
            <person name="Lipzen A."/>
            <person name="Ohm R."/>
            <person name="Nagy I."/>
            <person name="Pangilinan J."/>
            <person name="Yan J."/>
            <person name="Xiong Y."/>
            <person name="Grigoriev I.V."/>
            <person name="Hibbett D.S."/>
            <person name="Nagy L.G."/>
        </authorList>
    </citation>
    <scope>NUCLEOTIDE SEQUENCE [LARGE SCALE GENOMIC DNA]</scope>
    <source>
        <strain evidence="3 4">SZMC22713</strain>
    </source>
</reference>
<feature type="signal peptide" evidence="2">
    <location>
        <begin position="1"/>
        <end position="27"/>
    </location>
</feature>
<feature type="compositionally biased region" description="Basic and acidic residues" evidence="1">
    <location>
        <begin position="52"/>
        <end position="65"/>
    </location>
</feature>
<accession>A0A4R5XIH6</accession>
<dbReference type="Proteomes" id="UP000294933">
    <property type="component" value="Unassembled WGS sequence"/>
</dbReference>
<evidence type="ECO:0000256" key="1">
    <source>
        <dbReference type="SAM" id="MobiDB-lite"/>
    </source>
</evidence>
<gene>
    <name evidence="3" type="ORF">BD410DRAFT_780674</name>
</gene>
<dbReference type="VEuPathDB" id="FungiDB:BD410DRAFT_780674"/>
<dbReference type="EMBL" id="ML170156">
    <property type="protein sequence ID" value="TDL30137.1"/>
    <property type="molecule type" value="Genomic_DNA"/>
</dbReference>
<evidence type="ECO:0000313" key="3">
    <source>
        <dbReference type="EMBL" id="TDL30137.1"/>
    </source>
</evidence>
<evidence type="ECO:0000256" key="2">
    <source>
        <dbReference type="SAM" id="SignalP"/>
    </source>
</evidence>
<proteinExistence type="predicted"/>
<evidence type="ECO:0000313" key="4">
    <source>
        <dbReference type="Proteomes" id="UP000294933"/>
    </source>
</evidence>
<protein>
    <submittedName>
        <fullName evidence="3">Uncharacterized protein</fullName>
    </submittedName>
</protein>
<keyword evidence="2" id="KW-0732">Signal</keyword>